<protein>
    <submittedName>
        <fullName evidence="4">Diguanylate cyclase</fullName>
        <ecNumber evidence="4">2.7.7.65</ecNumber>
    </submittedName>
</protein>
<dbReference type="Pfam" id="PF13426">
    <property type="entry name" value="PAS_9"/>
    <property type="match status" value="1"/>
</dbReference>
<dbReference type="InterPro" id="IPR000014">
    <property type="entry name" value="PAS"/>
</dbReference>
<dbReference type="InterPro" id="IPR035965">
    <property type="entry name" value="PAS-like_dom_sf"/>
</dbReference>
<dbReference type="SUPFAM" id="SSF55073">
    <property type="entry name" value="Nucleotide cyclase"/>
    <property type="match status" value="1"/>
</dbReference>
<dbReference type="SMART" id="SM00091">
    <property type="entry name" value="PAS"/>
    <property type="match status" value="1"/>
</dbReference>
<sequence length="618" mass="69791">MFTSSVNPYFKKLLAPRRIEYLALDRKLSILDTSLNVHRFAEQPDEVVKGKDARLGFPELIGLEEVFSEILSGEKQNFDLKGIARSSDNGSLLYIDISVSKYQYNEEDLEEWLIIFFDDVTEKMSMTQNLVQRTNEANLLLSALTSSKNYIDKIITSIAEVLLVTTASGKIKAINKAAKDLFGYSEKELINKQISQIITDNDFFQKARLLYPLSPGELLKDVEVICKTKNGKDIVVAFSCSAIETDIEDLQDFVYIGRDITQRKLTEAAVQQANEKLTIWVNELEQRNREITLLSELSELLQACLSVEEAYTVIVQMMEPLFPDTVGGVFIIHPSKQLVEAVATWGEDAGTEVYTSQKLFSTHECWALRRGRSHFVTNTHNRMLCKHLHPNPPPAEYGCIPMMAQGEAIGMLYVSPLEKERLTEAKQRLAVTVAQHIALALANLRLREILKNQSIRDPLTDLFNRRYLKESLEQEIHRAECKQQPLGIIILDIDDFKKFNDTYGHEAGDAVLREVGLFLQKNIRKGDIACRYGGEEFTLILPQAPLDVVLERAQQLREKIKQLQVKYHGQPLGTITLSLGVACFPEHGLTASETIQAADMALYQAKTQGRDRVCVCGS</sequence>
<dbReference type="PROSITE" id="PS50113">
    <property type="entry name" value="PAC"/>
    <property type="match status" value="1"/>
</dbReference>
<dbReference type="Pfam" id="PF13185">
    <property type="entry name" value="GAF_2"/>
    <property type="match status" value="1"/>
</dbReference>
<accession>A0ABV0JHZ1</accession>
<dbReference type="SMART" id="SM00065">
    <property type="entry name" value="GAF"/>
    <property type="match status" value="1"/>
</dbReference>
<dbReference type="NCBIfam" id="TIGR00229">
    <property type="entry name" value="sensory_box"/>
    <property type="match status" value="1"/>
</dbReference>
<dbReference type="RefSeq" id="WP_199294890.1">
    <property type="nucleotide sequence ID" value="NZ_JAMPKK010000001.1"/>
</dbReference>
<dbReference type="Gene3D" id="3.30.450.40">
    <property type="match status" value="1"/>
</dbReference>
<dbReference type="InterPro" id="IPR043128">
    <property type="entry name" value="Rev_trsase/Diguanyl_cyclase"/>
</dbReference>
<proteinExistence type="predicted"/>
<keyword evidence="4" id="KW-0808">Transferase</keyword>
<evidence type="ECO:0000259" key="3">
    <source>
        <dbReference type="PROSITE" id="PS50887"/>
    </source>
</evidence>
<dbReference type="SMART" id="SM00267">
    <property type="entry name" value="GGDEF"/>
    <property type="match status" value="1"/>
</dbReference>
<keyword evidence="4" id="KW-0548">Nucleotidyltransferase</keyword>
<dbReference type="InterPro" id="IPR029016">
    <property type="entry name" value="GAF-like_dom_sf"/>
</dbReference>
<dbReference type="InterPro" id="IPR029787">
    <property type="entry name" value="Nucleotide_cyclase"/>
</dbReference>
<dbReference type="SUPFAM" id="SSF55781">
    <property type="entry name" value="GAF domain-like"/>
    <property type="match status" value="1"/>
</dbReference>
<dbReference type="GO" id="GO:0052621">
    <property type="term" value="F:diguanylate cyclase activity"/>
    <property type="evidence" value="ECO:0007669"/>
    <property type="project" value="UniProtKB-EC"/>
</dbReference>
<organism evidence="4 5">
    <name type="scientific">Funiculus sociatus GB2-A5</name>
    <dbReference type="NCBI Taxonomy" id="2933946"/>
    <lineage>
        <taxon>Bacteria</taxon>
        <taxon>Bacillati</taxon>
        <taxon>Cyanobacteriota</taxon>
        <taxon>Cyanophyceae</taxon>
        <taxon>Coleofasciculales</taxon>
        <taxon>Coleofasciculaceae</taxon>
        <taxon>Funiculus</taxon>
    </lineage>
</organism>
<dbReference type="SUPFAM" id="SSF55785">
    <property type="entry name" value="PYP-like sensor domain (PAS domain)"/>
    <property type="match status" value="1"/>
</dbReference>
<feature type="domain" description="GGDEF" evidence="3">
    <location>
        <begin position="484"/>
        <end position="618"/>
    </location>
</feature>
<dbReference type="PROSITE" id="PS50887">
    <property type="entry name" value="GGDEF"/>
    <property type="match status" value="1"/>
</dbReference>
<evidence type="ECO:0000313" key="4">
    <source>
        <dbReference type="EMBL" id="MEP0863048.1"/>
    </source>
</evidence>
<evidence type="ECO:0000313" key="5">
    <source>
        <dbReference type="Proteomes" id="UP001442494"/>
    </source>
</evidence>
<dbReference type="Gene3D" id="3.30.450.20">
    <property type="entry name" value="PAS domain"/>
    <property type="match status" value="1"/>
</dbReference>
<dbReference type="Gene3D" id="3.30.70.270">
    <property type="match status" value="1"/>
</dbReference>
<dbReference type="Pfam" id="PF00990">
    <property type="entry name" value="GGDEF"/>
    <property type="match status" value="1"/>
</dbReference>
<reference evidence="4 5" key="1">
    <citation type="submission" date="2022-04" db="EMBL/GenBank/DDBJ databases">
        <title>Positive selection, recombination, and allopatry shape intraspecific diversity of widespread and dominant cyanobacteria.</title>
        <authorList>
            <person name="Wei J."/>
            <person name="Shu W."/>
            <person name="Hu C."/>
        </authorList>
    </citation>
    <scope>NUCLEOTIDE SEQUENCE [LARGE SCALE GENOMIC DNA]</scope>
    <source>
        <strain evidence="4 5">GB2-A5</strain>
    </source>
</reference>
<dbReference type="PANTHER" id="PTHR45138">
    <property type="entry name" value="REGULATORY COMPONENTS OF SENSORY TRANSDUCTION SYSTEM"/>
    <property type="match status" value="1"/>
</dbReference>
<dbReference type="CDD" id="cd00130">
    <property type="entry name" value="PAS"/>
    <property type="match status" value="1"/>
</dbReference>
<feature type="domain" description="PAS" evidence="1">
    <location>
        <begin position="147"/>
        <end position="202"/>
    </location>
</feature>
<evidence type="ECO:0000259" key="2">
    <source>
        <dbReference type="PROSITE" id="PS50113"/>
    </source>
</evidence>
<dbReference type="InterPro" id="IPR003018">
    <property type="entry name" value="GAF"/>
</dbReference>
<dbReference type="NCBIfam" id="TIGR00254">
    <property type="entry name" value="GGDEF"/>
    <property type="match status" value="1"/>
</dbReference>
<comment type="caution">
    <text evidence="4">The sequence shown here is derived from an EMBL/GenBank/DDBJ whole genome shotgun (WGS) entry which is preliminary data.</text>
</comment>
<dbReference type="EC" id="2.7.7.65" evidence="4"/>
<keyword evidence="5" id="KW-1185">Reference proteome</keyword>
<dbReference type="CDD" id="cd01949">
    <property type="entry name" value="GGDEF"/>
    <property type="match status" value="1"/>
</dbReference>
<dbReference type="PANTHER" id="PTHR45138:SF9">
    <property type="entry name" value="DIGUANYLATE CYCLASE DGCM-RELATED"/>
    <property type="match status" value="1"/>
</dbReference>
<gene>
    <name evidence="4" type="ORF">NDI37_00995</name>
</gene>
<feature type="domain" description="PAC" evidence="2">
    <location>
        <begin position="220"/>
        <end position="272"/>
    </location>
</feature>
<evidence type="ECO:0000259" key="1">
    <source>
        <dbReference type="PROSITE" id="PS50112"/>
    </source>
</evidence>
<name>A0ABV0JHZ1_9CYAN</name>
<dbReference type="EMBL" id="JAMPKK010000001">
    <property type="protein sequence ID" value="MEP0863048.1"/>
    <property type="molecule type" value="Genomic_DNA"/>
</dbReference>
<dbReference type="InterPro" id="IPR050469">
    <property type="entry name" value="Diguanylate_Cyclase"/>
</dbReference>
<dbReference type="InterPro" id="IPR000160">
    <property type="entry name" value="GGDEF_dom"/>
</dbReference>
<dbReference type="Proteomes" id="UP001442494">
    <property type="component" value="Unassembled WGS sequence"/>
</dbReference>
<dbReference type="PROSITE" id="PS50112">
    <property type="entry name" value="PAS"/>
    <property type="match status" value="1"/>
</dbReference>
<dbReference type="InterPro" id="IPR000700">
    <property type="entry name" value="PAS-assoc_C"/>
</dbReference>